<keyword evidence="3 6" id="KW-0378">Hydrolase</keyword>
<dbReference type="InterPro" id="IPR036821">
    <property type="entry name" value="Peptide_deformylase_sf"/>
</dbReference>
<keyword evidence="2 6" id="KW-0479">Metal-binding</keyword>
<dbReference type="PANTHER" id="PTHR10458">
    <property type="entry name" value="PEPTIDE DEFORMYLASE"/>
    <property type="match status" value="1"/>
</dbReference>
<feature type="active site" evidence="6">
    <location>
        <position position="162"/>
    </location>
</feature>
<evidence type="ECO:0000313" key="7">
    <source>
        <dbReference type="EMBL" id="SDP22384.1"/>
    </source>
</evidence>
<comment type="similarity">
    <text evidence="1 6">Belongs to the polypeptide deformylase family.</text>
</comment>
<dbReference type="OrthoDB" id="9804313at2"/>
<dbReference type="AlphaFoldDB" id="A0A1H0QYR4"/>
<feature type="binding site" evidence="6">
    <location>
        <position position="161"/>
    </location>
    <ligand>
        <name>Fe cation</name>
        <dbReference type="ChEBI" id="CHEBI:24875"/>
    </ligand>
</feature>
<keyword evidence="5 6" id="KW-0408">Iron</keyword>
<evidence type="ECO:0000313" key="8">
    <source>
        <dbReference type="Proteomes" id="UP000198741"/>
    </source>
</evidence>
<dbReference type="Pfam" id="PF01327">
    <property type="entry name" value="Pep_deformylase"/>
    <property type="match status" value="1"/>
</dbReference>
<feature type="binding site" evidence="6">
    <location>
        <position position="165"/>
    </location>
    <ligand>
        <name>Fe cation</name>
        <dbReference type="ChEBI" id="CHEBI:24875"/>
    </ligand>
</feature>
<dbReference type="InterPro" id="IPR023635">
    <property type="entry name" value="Peptide_deformylase"/>
</dbReference>
<dbReference type="HAMAP" id="MF_00163">
    <property type="entry name" value="Pep_deformylase"/>
    <property type="match status" value="1"/>
</dbReference>
<gene>
    <name evidence="6" type="primary">def</name>
    <name evidence="7" type="ORF">SAMN04515671_3315</name>
</gene>
<feature type="binding site" evidence="6">
    <location>
        <position position="119"/>
    </location>
    <ligand>
        <name>Fe cation</name>
        <dbReference type="ChEBI" id="CHEBI:24875"/>
    </ligand>
</feature>
<proteinExistence type="inferred from homology"/>
<dbReference type="GO" id="GO:0046872">
    <property type="term" value="F:metal ion binding"/>
    <property type="evidence" value="ECO:0007669"/>
    <property type="project" value="UniProtKB-KW"/>
</dbReference>
<comment type="function">
    <text evidence="6">Removes the formyl group from the N-terminal Met of newly synthesized proteins. Requires at least a dipeptide for an efficient rate of reaction. N-terminal L-methionine is a prerequisite for activity but the enzyme has broad specificity at other positions.</text>
</comment>
<dbReference type="Proteomes" id="UP000198741">
    <property type="component" value="Chromosome I"/>
</dbReference>
<dbReference type="PIRSF" id="PIRSF004749">
    <property type="entry name" value="Pep_def"/>
    <property type="match status" value="1"/>
</dbReference>
<evidence type="ECO:0000256" key="2">
    <source>
        <dbReference type="ARBA" id="ARBA00022723"/>
    </source>
</evidence>
<evidence type="ECO:0000256" key="6">
    <source>
        <dbReference type="HAMAP-Rule" id="MF_00163"/>
    </source>
</evidence>
<comment type="catalytic activity">
    <reaction evidence="6">
        <text>N-terminal N-formyl-L-methionyl-[peptide] + H2O = N-terminal L-methionyl-[peptide] + formate</text>
        <dbReference type="Rhea" id="RHEA:24420"/>
        <dbReference type="Rhea" id="RHEA-COMP:10639"/>
        <dbReference type="Rhea" id="RHEA-COMP:10640"/>
        <dbReference type="ChEBI" id="CHEBI:15377"/>
        <dbReference type="ChEBI" id="CHEBI:15740"/>
        <dbReference type="ChEBI" id="CHEBI:49298"/>
        <dbReference type="ChEBI" id="CHEBI:64731"/>
        <dbReference type="EC" id="3.5.1.88"/>
    </reaction>
</comment>
<keyword evidence="4 6" id="KW-0648">Protein biosynthesis</keyword>
<dbReference type="EMBL" id="LT629710">
    <property type="protein sequence ID" value="SDP22384.1"/>
    <property type="molecule type" value="Genomic_DNA"/>
</dbReference>
<dbReference type="GO" id="GO:0042586">
    <property type="term" value="F:peptide deformylase activity"/>
    <property type="evidence" value="ECO:0007669"/>
    <property type="project" value="UniProtKB-UniRule"/>
</dbReference>
<reference evidence="7 8" key="1">
    <citation type="submission" date="2016-10" db="EMBL/GenBank/DDBJ databases">
        <authorList>
            <person name="de Groot N.N."/>
        </authorList>
    </citation>
    <scope>NUCLEOTIDE SEQUENCE [LARGE SCALE GENOMIC DNA]</scope>
    <source>
        <strain evidence="8">P4-7,KCTC 19426,CECT 7604</strain>
    </source>
</reference>
<keyword evidence="8" id="KW-1185">Reference proteome</keyword>
<dbReference type="Gene3D" id="3.90.45.10">
    <property type="entry name" value="Peptide deformylase"/>
    <property type="match status" value="1"/>
</dbReference>
<name>A0A1H0QYR4_9ACTN</name>
<dbReference type="SUPFAM" id="SSF56420">
    <property type="entry name" value="Peptide deformylase"/>
    <property type="match status" value="1"/>
</dbReference>
<dbReference type="CDD" id="cd00487">
    <property type="entry name" value="Pep_deformylase"/>
    <property type="match status" value="1"/>
</dbReference>
<evidence type="ECO:0000256" key="3">
    <source>
        <dbReference type="ARBA" id="ARBA00022801"/>
    </source>
</evidence>
<evidence type="ECO:0000256" key="5">
    <source>
        <dbReference type="ARBA" id="ARBA00023004"/>
    </source>
</evidence>
<dbReference type="PRINTS" id="PR01576">
    <property type="entry name" value="PDEFORMYLASE"/>
</dbReference>
<dbReference type="GO" id="GO:0006412">
    <property type="term" value="P:translation"/>
    <property type="evidence" value="ECO:0007669"/>
    <property type="project" value="UniProtKB-UniRule"/>
</dbReference>
<dbReference type="RefSeq" id="WP_090477661.1">
    <property type="nucleotide sequence ID" value="NZ_LT629710.1"/>
</dbReference>
<evidence type="ECO:0000256" key="1">
    <source>
        <dbReference type="ARBA" id="ARBA00010759"/>
    </source>
</evidence>
<organism evidence="7 8">
    <name type="scientific">Nakamurella panacisegetis</name>
    <dbReference type="NCBI Taxonomy" id="1090615"/>
    <lineage>
        <taxon>Bacteria</taxon>
        <taxon>Bacillati</taxon>
        <taxon>Actinomycetota</taxon>
        <taxon>Actinomycetes</taxon>
        <taxon>Nakamurellales</taxon>
        <taxon>Nakamurellaceae</taxon>
        <taxon>Nakamurella</taxon>
    </lineage>
</organism>
<dbReference type="STRING" id="1090615.SAMN04515671_3315"/>
<dbReference type="FunFam" id="3.90.45.10:FF:000003">
    <property type="entry name" value="Peptide deformylase"/>
    <property type="match status" value="1"/>
</dbReference>
<evidence type="ECO:0000256" key="4">
    <source>
        <dbReference type="ARBA" id="ARBA00022917"/>
    </source>
</evidence>
<dbReference type="EC" id="3.5.1.88" evidence="6"/>
<comment type="cofactor">
    <cofactor evidence="6">
        <name>Fe(2+)</name>
        <dbReference type="ChEBI" id="CHEBI:29033"/>
    </cofactor>
    <text evidence="6">Binds 1 Fe(2+) ion.</text>
</comment>
<sequence length="204" mass="22140">MSLESQVDQLLAGPRPLPIVQAGHPVLRHRAEPYDFSLPADVFDHLIGAMRETMLTAPGVGLAAPQIGLGIQVAVLEDAAPVSSEVARVRDRTPLPFRVLVNPSYRPETDDVAAFYEGCLSVPGYQAVVERAATVRLRALDQNGAPIDEIVTGWAARIVAHETDHLAGILYLDKAFTRSLTNNEHYLTRWAGATPQAARVELGF</sequence>
<dbReference type="NCBIfam" id="NF001159">
    <property type="entry name" value="PRK00150.1-3"/>
    <property type="match status" value="1"/>
</dbReference>
<dbReference type="PANTHER" id="PTHR10458:SF2">
    <property type="entry name" value="PEPTIDE DEFORMYLASE, MITOCHONDRIAL"/>
    <property type="match status" value="1"/>
</dbReference>
<accession>A0A1H0QYR4</accession>
<protein>
    <recommendedName>
        <fullName evidence="6">Peptide deformylase</fullName>
        <shortName evidence="6">PDF</shortName>
        <ecNumber evidence="6">3.5.1.88</ecNumber>
    </recommendedName>
    <alternativeName>
        <fullName evidence="6">Polypeptide deformylase</fullName>
    </alternativeName>
</protein>